<sequence length="1011" mass="108493">MYSFLPIYFCSWANFVRAPFSWFQSGHEHGITVRLQAAVSVPLTLLVFFFLSAQSLSAQSDIQWDRTIGGRGGDGLYLAQPTKDGGYILGGMSGLGINGDQTPPGKGKGDYWVVKVSATGAVEWDKVFGGSEYDELNAVQQTPDGGYILGGNAVSDKSGDKSEDNLSEPYQDGGTPYDYWIVKISANGTKEWDKTYGGIKEDFFVTMKVAQDGGYIIGGGVSGALNVLKLAADGSKIWERNHRSGSFTSMSDLLLTPDGGYLIGGSTPSGIGGEKSEPSRGGNSDYWILKIDANGVKQWDKTFGSNGTDTFRFMSATSDKGYLLLGHTSYSEVSGDMSEPLIGGTDTWVIKIKADGTKQWDKTIGASKYVNENNYYSSYTMLTFMRENADGSFLLGGNANGYASKYKTGNVLGAWTIKLAANGSKISDKSLGVPISEFFSTPDGGFMVLGASSDNAGPVKTENSRGSSDGWVIKYAPSVPASKLTLSNTNLSFTYKPGSVTAPQTVTLTASAGTPDLTIIKSDNAPWLKIPQAATGPLTFSIDGAGLAAGTYTAAVTLFAPDYSRAVVQVKLLVISEEANNTIVRINAGGPDFTTATKKRFVADQYYAGIDRTSSIASGDILNTSNDILYQSARCSPSFSYNIPVANGTFDVYLHFAETYFGAPGKKGGKGSRQFHVNMEGNRKLTNYDIFAKAGGAMRATAETFTVDVTDGMLNIDFLTGAADLPRISAIEVLTKNVMLKPLADSYIYEYGVNYGSAPTLEVKTISENGYKLRYSYLKFPIGTVSKVGSAKLRLYGHNHENNKDIYLHAYGVDDDSWVENEMGGRTGITNTPPASTPSLGSVAVNNAYKYYEIDVTSYVKAQQQAGDPLVSFMLRDPNKRNTRLTFNSKENGSNPPQLMIIPAPETNAATRIGQEEISVASEAEPEPSSVYPNPVKKQFTVQISGKHSEAISLDLLNNAGKSYPIATAEKVIAGQKAEVDISGFSLGSGIYMLRIKSETATEVIKVLVTE</sequence>
<accession>A0A5M8QW80</accession>
<evidence type="ECO:0000256" key="2">
    <source>
        <dbReference type="ARBA" id="ARBA00022525"/>
    </source>
</evidence>
<dbReference type="NCBIfam" id="TIGR04183">
    <property type="entry name" value="Por_Secre_tail"/>
    <property type="match status" value="1"/>
</dbReference>
<evidence type="ECO:0000313" key="7">
    <source>
        <dbReference type="EMBL" id="KAA6439300.1"/>
    </source>
</evidence>
<evidence type="ECO:0000256" key="3">
    <source>
        <dbReference type="ARBA" id="ARBA00022729"/>
    </source>
</evidence>
<dbReference type="InterPro" id="IPR008979">
    <property type="entry name" value="Galactose-bd-like_sf"/>
</dbReference>
<name>A0A5M8QW80_9BACT</name>
<dbReference type="PANTHER" id="PTHR42754:SF1">
    <property type="entry name" value="LIPOPROTEIN"/>
    <property type="match status" value="1"/>
</dbReference>
<organism evidence="7 8">
    <name type="scientific">Dyadobacter flavalbus</name>
    <dbReference type="NCBI Taxonomy" id="2579942"/>
    <lineage>
        <taxon>Bacteria</taxon>
        <taxon>Pseudomonadati</taxon>
        <taxon>Bacteroidota</taxon>
        <taxon>Cytophagia</taxon>
        <taxon>Cytophagales</taxon>
        <taxon>Spirosomataceae</taxon>
        <taxon>Dyadobacter</taxon>
    </lineage>
</organism>
<dbReference type="GO" id="GO:0005576">
    <property type="term" value="C:extracellular region"/>
    <property type="evidence" value="ECO:0007669"/>
    <property type="project" value="UniProtKB-SubCell"/>
</dbReference>
<evidence type="ECO:0000259" key="6">
    <source>
        <dbReference type="Pfam" id="PF24517"/>
    </source>
</evidence>
<dbReference type="AlphaFoldDB" id="A0A5M8QW80"/>
<evidence type="ECO:0000259" key="5">
    <source>
        <dbReference type="Pfam" id="PF18962"/>
    </source>
</evidence>
<dbReference type="Pfam" id="PF11721">
    <property type="entry name" value="Malectin"/>
    <property type="match status" value="1"/>
</dbReference>
<keyword evidence="8" id="KW-1185">Reference proteome</keyword>
<dbReference type="Pfam" id="PF18962">
    <property type="entry name" value="Por_Secre_tail"/>
    <property type="match status" value="1"/>
</dbReference>
<dbReference type="InterPro" id="IPR026444">
    <property type="entry name" value="Secre_tail"/>
</dbReference>
<proteinExistence type="predicted"/>
<evidence type="ECO:0000256" key="1">
    <source>
        <dbReference type="ARBA" id="ARBA00004613"/>
    </source>
</evidence>
<keyword evidence="2" id="KW-0964">Secreted</keyword>
<evidence type="ECO:0000259" key="4">
    <source>
        <dbReference type="Pfam" id="PF11721"/>
    </source>
</evidence>
<dbReference type="Pfam" id="PF24517">
    <property type="entry name" value="CBM96"/>
    <property type="match status" value="1"/>
</dbReference>
<comment type="caution">
    <text evidence="7">The sequence shown here is derived from an EMBL/GenBank/DDBJ whole genome shotgun (WGS) entry which is preliminary data.</text>
</comment>
<comment type="subcellular location">
    <subcellularLocation>
        <location evidence="1">Secreted</location>
    </subcellularLocation>
</comment>
<feature type="domain" description="Malectin" evidence="4">
    <location>
        <begin position="583"/>
        <end position="731"/>
    </location>
</feature>
<gene>
    <name evidence="7" type="ORF">FEM33_13605</name>
</gene>
<dbReference type="Gene3D" id="2.60.120.430">
    <property type="entry name" value="Galactose-binding lectin"/>
    <property type="match status" value="1"/>
</dbReference>
<feature type="domain" description="Secretion system C-terminal sorting" evidence="5">
    <location>
        <begin position="931"/>
        <end position="1008"/>
    </location>
</feature>
<protein>
    <submittedName>
        <fullName evidence="7">DNRLRE domain-containing protein</fullName>
    </submittedName>
</protein>
<keyword evidence="3" id="KW-0732">Signal</keyword>
<feature type="domain" description="Carbohydrate-binding module family 96" evidence="6">
    <location>
        <begin position="738"/>
        <end position="901"/>
    </location>
</feature>
<dbReference type="SUPFAM" id="SSF49785">
    <property type="entry name" value="Galactose-binding domain-like"/>
    <property type="match status" value="1"/>
</dbReference>
<evidence type="ECO:0000313" key="8">
    <source>
        <dbReference type="Proteomes" id="UP000323994"/>
    </source>
</evidence>
<dbReference type="PANTHER" id="PTHR42754">
    <property type="entry name" value="ENDOGLUCANASE"/>
    <property type="match status" value="1"/>
</dbReference>
<dbReference type="Proteomes" id="UP000323994">
    <property type="component" value="Unassembled WGS sequence"/>
</dbReference>
<dbReference type="InterPro" id="IPR021720">
    <property type="entry name" value="Malectin_dom"/>
</dbReference>
<dbReference type="InterPro" id="IPR055372">
    <property type="entry name" value="CBM96"/>
</dbReference>
<dbReference type="NCBIfam" id="NF033679">
    <property type="entry name" value="DNRLRE_dom"/>
    <property type="match status" value="1"/>
</dbReference>
<dbReference type="EMBL" id="VBSN01000038">
    <property type="protein sequence ID" value="KAA6439300.1"/>
    <property type="molecule type" value="Genomic_DNA"/>
</dbReference>
<reference evidence="7 8" key="1">
    <citation type="submission" date="2019-05" db="EMBL/GenBank/DDBJ databases">
        <authorList>
            <person name="Qu J.-H."/>
        </authorList>
    </citation>
    <scope>NUCLEOTIDE SEQUENCE [LARGE SCALE GENOMIC DNA]</scope>
    <source>
        <strain evidence="7 8">NS28</strain>
    </source>
</reference>